<dbReference type="RefSeq" id="WP_103224104.1">
    <property type="nucleotide sequence ID" value="NZ_PPCN01000009.1"/>
</dbReference>
<name>A0A2S3UNX6_9HYPH</name>
<dbReference type="EMBL" id="PPCN01000009">
    <property type="protein sequence ID" value="POF29428.1"/>
    <property type="molecule type" value="Genomic_DNA"/>
</dbReference>
<accession>A0A2S3UNX6</accession>
<protein>
    <submittedName>
        <fullName evidence="1">Uncharacterized protein</fullName>
    </submittedName>
</protein>
<sequence length="92" mass="10153">MTATAYLIVLPAQADNDDPSDRVKLNGASIEGFCWLSQQMVIVVTDLSRSKLYHAVKRQLGDDRPLLVAPLSQAPKFKGLASGSTKWVRQHM</sequence>
<comment type="caution">
    <text evidence="1">The sequence shown here is derived from an EMBL/GenBank/DDBJ whole genome shotgun (WGS) entry which is preliminary data.</text>
</comment>
<evidence type="ECO:0000313" key="1">
    <source>
        <dbReference type="EMBL" id="POF29428.1"/>
    </source>
</evidence>
<proteinExistence type="predicted"/>
<dbReference type="OrthoDB" id="5975956at2"/>
<organism evidence="1 2">
    <name type="scientific">Roseibium marinum</name>
    <dbReference type="NCBI Taxonomy" id="281252"/>
    <lineage>
        <taxon>Bacteria</taxon>
        <taxon>Pseudomonadati</taxon>
        <taxon>Pseudomonadota</taxon>
        <taxon>Alphaproteobacteria</taxon>
        <taxon>Hyphomicrobiales</taxon>
        <taxon>Stappiaceae</taxon>
        <taxon>Roseibium</taxon>
    </lineage>
</organism>
<keyword evidence="2" id="KW-1185">Reference proteome</keyword>
<gene>
    <name evidence="1" type="ORF">CLV41_109204</name>
</gene>
<dbReference type="Proteomes" id="UP000236959">
    <property type="component" value="Unassembled WGS sequence"/>
</dbReference>
<reference evidence="1 2" key="1">
    <citation type="submission" date="2018-01" db="EMBL/GenBank/DDBJ databases">
        <title>Genomic Encyclopedia of Archaeal and Bacterial Type Strains, Phase II (KMG-II): from individual species to whole genera.</title>
        <authorList>
            <person name="Goeker M."/>
        </authorList>
    </citation>
    <scope>NUCLEOTIDE SEQUENCE [LARGE SCALE GENOMIC DNA]</scope>
    <source>
        <strain evidence="1 2">DSM 17023</strain>
    </source>
</reference>
<dbReference type="AlphaFoldDB" id="A0A2S3UNX6"/>
<evidence type="ECO:0000313" key="2">
    <source>
        <dbReference type="Proteomes" id="UP000236959"/>
    </source>
</evidence>